<dbReference type="Pfam" id="PF00501">
    <property type="entry name" value="AMP-binding"/>
    <property type="match status" value="1"/>
</dbReference>
<proteinExistence type="predicted"/>
<dbReference type="InterPro" id="IPR020845">
    <property type="entry name" value="AMP-binding_CS"/>
</dbReference>
<sequence length="537" mass="59296">MRNNQLWKSNLGLLFDRRARTGKPMVFRLSRPLDIDPRGRTLLDIGEMADCVRGTAAALHAAGVRSGDRVAVFKDNHFDCVLLAAAASRIGAVPVMLSGLLPDDAVRALLQRVEPALLISDRRRLTPADGDGKPLASFADRTLSLDGGVPGALTLAELEGAPEPAPAPRPNNELMMLTHTSGTTGVPKLIMYTPAKLQGQMARLECRHLPPITFRRSDTVAVFMPYVHARAFTWIYSVLTLAPAKVLLMSDSDPATVRPLFREHPPTVIEALPIDFTNLEDLARERASNVFSSVRMFASTFDAVYWSTIRSFLNASQHPFPLWRYGYGQSETGGLGMTFITRRTANRRRDEEPGPRTVGRPMPTFVQIKVVDPQTFQPVPDGRPGLVFARTKARCVGYYGEPERWREKAVGEWWNTGDIGIRTRTGSVKLLDREVNHTPGLSCLELEDVLVDHLPPRHDVALLAVSGGPPVPVVATPDGRLDPEVWRRAARGLPDLADPVVIALADMPRTGTGKVRREELRRRHLGEAERPGTGRWT</sequence>
<protein>
    <submittedName>
        <fullName evidence="3">Acyl-coenzyme A synthetase/AMP-(Fatty) acid ligase</fullName>
    </submittedName>
</protein>
<reference evidence="3 4" key="1">
    <citation type="submission" date="2020-07" db="EMBL/GenBank/DDBJ databases">
        <title>Sequencing the genomes of 1000 actinobacteria strains.</title>
        <authorList>
            <person name="Klenk H.-P."/>
        </authorList>
    </citation>
    <scope>NUCLEOTIDE SEQUENCE [LARGE SCALE GENOMIC DNA]</scope>
    <source>
        <strain evidence="3 4">DSM 45927</strain>
    </source>
</reference>
<gene>
    <name evidence="3" type="ORF">HNR12_003853</name>
</gene>
<dbReference type="SUPFAM" id="SSF56801">
    <property type="entry name" value="Acetyl-CoA synthetase-like"/>
    <property type="match status" value="1"/>
</dbReference>
<dbReference type="Proteomes" id="UP000575985">
    <property type="component" value="Unassembled WGS sequence"/>
</dbReference>
<evidence type="ECO:0000313" key="4">
    <source>
        <dbReference type="Proteomes" id="UP000575985"/>
    </source>
</evidence>
<keyword evidence="3" id="KW-0436">Ligase</keyword>
<evidence type="ECO:0000313" key="3">
    <source>
        <dbReference type="EMBL" id="NYI97576.1"/>
    </source>
</evidence>
<dbReference type="EMBL" id="JACCFO010000001">
    <property type="protein sequence ID" value="NYI97576.1"/>
    <property type="molecule type" value="Genomic_DNA"/>
</dbReference>
<evidence type="ECO:0000256" key="1">
    <source>
        <dbReference type="SAM" id="MobiDB-lite"/>
    </source>
</evidence>
<dbReference type="PANTHER" id="PTHR43767:SF1">
    <property type="entry name" value="NONRIBOSOMAL PEPTIDE SYNTHASE PES1 (EUROFUNG)-RELATED"/>
    <property type="match status" value="1"/>
</dbReference>
<comment type="caution">
    <text evidence="3">The sequence shown here is derived from an EMBL/GenBank/DDBJ whole genome shotgun (WGS) entry which is preliminary data.</text>
</comment>
<dbReference type="RefSeq" id="WP_246425128.1">
    <property type="nucleotide sequence ID" value="NZ_JACCFO010000001.1"/>
</dbReference>
<dbReference type="AlphaFoldDB" id="A0A853BS82"/>
<dbReference type="InterPro" id="IPR042099">
    <property type="entry name" value="ANL_N_sf"/>
</dbReference>
<dbReference type="InterPro" id="IPR000873">
    <property type="entry name" value="AMP-dep_synth/lig_dom"/>
</dbReference>
<evidence type="ECO:0000259" key="2">
    <source>
        <dbReference type="Pfam" id="PF00501"/>
    </source>
</evidence>
<dbReference type="PANTHER" id="PTHR43767">
    <property type="entry name" value="LONG-CHAIN-FATTY-ACID--COA LIGASE"/>
    <property type="match status" value="1"/>
</dbReference>
<dbReference type="InterPro" id="IPR050237">
    <property type="entry name" value="ATP-dep_AMP-bd_enzyme"/>
</dbReference>
<feature type="domain" description="AMP-dependent synthetase/ligase" evidence="2">
    <location>
        <begin position="46"/>
        <end position="399"/>
    </location>
</feature>
<dbReference type="GO" id="GO:0016874">
    <property type="term" value="F:ligase activity"/>
    <property type="evidence" value="ECO:0007669"/>
    <property type="project" value="UniProtKB-KW"/>
</dbReference>
<name>A0A853BS82_9ACTN</name>
<dbReference type="PROSITE" id="PS00455">
    <property type="entry name" value="AMP_BINDING"/>
    <property type="match status" value="1"/>
</dbReference>
<dbReference type="Gene3D" id="3.40.50.12780">
    <property type="entry name" value="N-terminal domain of ligase-like"/>
    <property type="match status" value="1"/>
</dbReference>
<accession>A0A853BS82</accession>
<keyword evidence="4" id="KW-1185">Reference proteome</keyword>
<feature type="compositionally biased region" description="Basic and acidic residues" evidence="1">
    <location>
        <begin position="515"/>
        <end position="537"/>
    </location>
</feature>
<feature type="region of interest" description="Disordered" evidence="1">
    <location>
        <begin position="513"/>
        <end position="537"/>
    </location>
</feature>
<organism evidence="3 4">
    <name type="scientific">Streptomonospora nanhaiensis</name>
    <dbReference type="NCBI Taxonomy" id="1323731"/>
    <lineage>
        <taxon>Bacteria</taxon>
        <taxon>Bacillati</taxon>
        <taxon>Actinomycetota</taxon>
        <taxon>Actinomycetes</taxon>
        <taxon>Streptosporangiales</taxon>
        <taxon>Nocardiopsidaceae</taxon>
        <taxon>Streptomonospora</taxon>
    </lineage>
</organism>